<evidence type="ECO:0000256" key="1">
    <source>
        <dbReference type="SAM" id="Phobius"/>
    </source>
</evidence>
<feature type="transmembrane region" description="Helical" evidence="1">
    <location>
        <begin position="66"/>
        <end position="87"/>
    </location>
</feature>
<dbReference type="EMBL" id="JADGKB010000003">
    <property type="protein sequence ID" value="KAJ3261963.1"/>
    <property type="molecule type" value="Genomic_DNA"/>
</dbReference>
<keyword evidence="1" id="KW-0472">Membrane</keyword>
<dbReference type="AlphaFoldDB" id="A0AAD5UR07"/>
<protein>
    <submittedName>
        <fullName evidence="2">Uncharacterized protein</fullName>
    </submittedName>
</protein>
<evidence type="ECO:0000313" key="3">
    <source>
        <dbReference type="Proteomes" id="UP001210925"/>
    </source>
</evidence>
<sequence length="116" mass="14130">MFNQRLEISKQRLDAGFNRKSKIKFKSKIPKILFYLLSYFLPLELRISFALFIIIMDLVQLKLEKIILFSLSLLTPDYSPFYLLLFIKRRYKPKVDEKTRLMDLFKDLNLNEKWFQ</sequence>
<keyword evidence="1" id="KW-0812">Transmembrane</keyword>
<organism evidence="2 3">
    <name type="scientific">Boothiomyces macroporosus</name>
    <dbReference type="NCBI Taxonomy" id="261099"/>
    <lineage>
        <taxon>Eukaryota</taxon>
        <taxon>Fungi</taxon>
        <taxon>Fungi incertae sedis</taxon>
        <taxon>Chytridiomycota</taxon>
        <taxon>Chytridiomycota incertae sedis</taxon>
        <taxon>Chytridiomycetes</taxon>
        <taxon>Rhizophydiales</taxon>
        <taxon>Terramycetaceae</taxon>
        <taxon>Boothiomyces</taxon>
    </lineage>
</organism>
<keyword evidence="1" id="KW-1133">Transmembrane helix</keyword>
<name>A0AAD5UR07_9FUNG</name>
<comment type="caution">
    <text evidence="2">The sequence shown here is derived from an EMBL/GenBank/DDBJ whole genome shotgun (WGS) entry which is preliminary data.</text>
</comment>
<keyword evidence="3" id="KW-1185">Reference proteome</keyword>
<proteinExistence type="predicted"/>
<evidence type="ECO:0000313" key="2">
    <source>
        <dbReference type="EMBL" id="KAJ3261963.1"/>
    </source>
</evidence>
<dbReference type="Proteomes" id="UP001210925">
    <property type="component" value="Unassembled WGS sequence"/>
</dbReference>
<reference evidence="2" key="1">
    <citation type="submission" date="2020-05" db="EMBL/GenBank/DDBJ databases">
        <title>Phylogenomic resolution of chytrid fungi.</title>
        <authorList>
            <person name="Stajich J.E."/>
            <person name="Amses K."/>
            <person name="Simmons R."/>
            <person name="Seto K."/>
            <person name="Myers J."/>
            <person name="Bonds A."/>
            <person name="Quandt C.A."/>
            <person name="Barry K."/>
            <person name="Liu P."/>
            <person name="Grigoriev I."/>
            <person name="Longcore J.E."/>
            <person name="James T.Y."/>
        </authorList>
    </citation>
    <scope>NUCLEOTIDE SEQUENCE</scope>
    <source>
        <strain evidence="2">PLAUS21</strain>
    </source>
</reference>
<gene>
    <name evidence="2" type="ORF">HK103_003806</name>
</gene>
<accession>A0AAD5UR07</accession>
<feature type="transmembrane region" description="Helical" evidence="1">
    <location>
        <begin position="32"/>
        <end position="54"/>
    </location>
</feature>